<proteinExistence type="predicted"/>
<gene>
    <name evidence="1" type="ORF">EJF14_20663</name>
</gene>
<keyword evidence="2" id="KW-1185">Reference proteome</keyword>
<evidence type="ECO:0000313" key="1">
    <source>
        <dbReference type="EMBL" id="QFZ26745.1"/>
    </source>
</evidence>
<reference evidence="2" key="1">
    <citation type="journal article" date="2019" name="MBio">
        <title>Comparative genomics for the elucidation of multidrug resistance (MDR) in Candida lusitaniae.</title>
        <authorList>
            <person name="Kannan A."/>
            <person name="Asner S.A."/>
            <person name="Trachsel E."/>
            <person name="Kelly S."/>
            <person name="Parker J."/>
            <person name="Sanglard D."/>
        </authorList>
    </citation>
    <scope>NUCLEOTIDE SEQUENCE [LARGE SCALE GENOMIC DNA]</scope>
    <source>
        <strain evidence="2">P1</strain>
    </source>
</reference>
<accession>A0ACD0WH16</accession>
<dbReference type="Proteomes" id="UP000326582">
    <property type="component" value="Chromosome 2"/>
</dbReference>
<protein>
    <submittedName>
        <fullName evidence="1">Cerevisin</fullName>
    </submittedName>
</protein>
<organism evidence="1 2">
    <name type="scientific">Clavispora lusitaniae</name>
    <name type="common">Candida lusitaniae</name>
    <dbReference type="NCBI Taxonomy" id="36911"/>
    <lineage>
        <taxon>Eukaryota</taxon>
        <taxon>Fungi</taxon>
        <taxon>Dikarya</taxon>
        <taxon>Ascomycota</taxon>
        <taxon>Saccharomycotina</taxon>
        <taxon>Pichiomycetes</taxon>
        <taxon>Metschnikowiaceae</taxon>
        <taxon>Clavispora</taxon>
    </lineage>
</organism>
<evidence type="ECO:0000313" key="2">
    <source>
        <dbReference type="Proteomes" id="UP000326582"/>
    </source>
</evidence>
<dbReference type="EMBL" id="CP038485">
    <property type="protein sequence ID" value="QFZ26745.1"/>
    <property type="molecule type" value="Genomic_DNA"/>
</dbReference>
<sequence>MQLQLLLPLLVAQQAAALVLPNLNLFDFPDVLPISQKEESLDGKQKPLLPPQSTGSKPTAKLIPNKYIVVLKEGLSQQEIAAHHSWATETLASLVKSGEDKLVSFSIDAFNGYSAYMPPAFVEMVKKLPVVDFVEQDSVMHVNEFDVQKDAPWGLARVSQRELTTPSVDYLYDTEGGKGVTAYIIDTGIKTEHPDFEGRAVWGDAIAFPKLKVDAHGHGSHVAGTIGSKTYGIAKNVDLVAIGVMNLLGSGTTSDIIKGVEFAAKDHQSKLSAKQKGYKGATVNMSIGGGASDALDLAVNAGINAGLHIAVAAGNEDQDACEVSPARALGPITVGATDNADGKASFSNWGSCVDIQAPGVDILSVGIWSDTMVMSGTSMAAPHITGLLSYYLSLQPDLSSEFSTGLVSPQELKRRLIRYGTKNVVSGLDAASPNVLAFNGAGGNITDFWK</sequence>
<name>A0ACD0WH16_CLALS</name>